<gene>
    <name evidence="2" type="ORF">JCM19275_228</name>
</gene>
<dbReference type="AlphaFoldDB" id="A0A090WLP9"/>
<comment type="caution">
    <text evidence="2">The sequence shown here is derived from an EMBL/GenBank/DDBJ whole genome shotgun (WGS) entry which is preliminary data.</text>
</comment>
<dbReference type="Proteomes" id="UP000029647">
    <property type="component" value="Unassembled WGS sequence"/>
</dbReference>
<dbReference type="InterPro" id="IPR022104">
    <property type="entry name" value="DUF3644"/>
</dbReference>
<evidence type="ECO:0000259" key="1">
    <source>
        <dbReference type="Pfam" id="PF12358"/>
    </source>
</evidence>
<evidence type="ECO:0000313" key="2">
    <source>
        <dbReference type="EMBL" id="GAL77128.1"/>
    </source>
</evidence>
<reference evidence="2 3" key="1">
    <citation type="journal article" date="2014" name="Genome Announc.">
        <title>Draft Genome Sequences of Marine Flavobacterium Nonlabens Strains NR17, NR24, NR27, NR32, NR33, and Ara13.</title>
        <authorList>
            <person name="Nakanishi M."/>
            <person name="Meirelles P."/>
            <person name="Suzuki R."/>
            <person name="Takatani N."/>
            <person name="Mino S."/>
            <person name="Suda W."/>
            <person name="Oshima K."/>
            <person name="Hattori M."/>
            <person name="Ohkuma M."/>
            <person name="Hosokawa M."/>
            <person name="Miyashita K."/>
            <person name="Thompson F.L."/>
            <person name="Niwa A."/>
            <person name="Sawabe T."/>
            <person name="Sawabe T."/>
        </authorList>
    </citation>
    <scope>NUCLEOTIDE SEQUENCE [LARGE SCALE GENOMIC DNA]</scope>
    <source>
        <strain evidence="3">JCM19275</strain>
    </source>
</reference>
<accession>A0A090WLP9</accession>
<dbReference type="Pfam" id="PF12358">
    <property type="entry name" value="DUF3644"/>
    <property type="match status" value="1"/>
</dbReference>
<proteinExistence type="predicted"/>
<protein>
    <recommendedName>
        <fullName evidence="1">DUF3644 domain-containing protein</fullName>
    </recommendedName>
</protein>
<dbReference type="EMBL" id="BBNT01000041">
    <property type="protein sequence ID" value="GAL77128.1"/>
    <property type="molecule type" value="Genomic_DNA"/>
</dbReference>
<sequence length="325" mass="38506">MAKRTRKVKSVKTELLTKSREAMLSAVQIFNNPNIHFKSESFIVLSNIAWMYLLHAYYREKKIEYRYHTVVNTRKRFDKTKRGAFKFWELERCLNENESPIDSVTASNLRFLIGLRHEIEHQMTTKIDEYLSARFQSCCLNFNLYIKKLFDSKYAIDKHLSVSLQFSTINEEQTEKLKEFTDLPKNIATYINDFDDKLSDELYNDIRFSYRVLYVPKSANNKGQADKVIEFIPANTPEAEGLNKEYVLIKEKEKQKHLPSNIVTLMKDKGFSKFSMHKHTQLWKKLDGKNPSKNYGVSVEGAWYWYDHWLKIVEEYCVKNKAQLE</sequence>
<feature type="domain" description="DUF3644" evidence="1">
    <location>
        <begin position="14"/>
        <end position="197"/>
    </location>
</feature>
<name>A0A090WLP9_NONUL</name>
<organism evidence="2 3">
    <name type="scientific">Nonlabens ulvanivorans</name>
    <name type="common">Persicivirga ulvanivorans</name>
    <dbReference type="NCBI Taxonomy" id="906888"/>
    <lineage>
        <taxon>Bacteria</taxon>
        <taxon>Pseudomonadati</taxon>
        <taxon>Bacteroidota</taxon>
        <taxon>Flavobacteriia</taxon>
        <taxon>Flavobacteriales</taxon>
        <taxon>Flavobacteriaceae</taxon>
        <taxon>Nonlabens</taxon>
    </lineage>
</organism>
<evidence type="ECO:0000313" key="3">
    <source>
        <dbReference type="Proteomes" id="UP000029647"/>
    </source>
</evidence>